<dbReference type="FunFam" id="3.40.640.10:FF:000022">
    <property type="entry name" value="Glutamate decarboxylase"/>
    <property type="match status" value="1"/>
</dbReference>
<dbReference type="Gene3D" id="3.90.1150.160">
    <property type="match status" value="1"/>
</dbReference>
<dbReference type="PANTHER" id="PTHR43321">
    <property type="entry name" value="GLUTAMATE DECARBOXYLASE"/>
    <property type="match status" value="1"/>
</dbReference>
<evidence type="ECO:0000313" key="11">
    <source>
        <dbReference type="EMBL" id="KAF9683798.1"/>
    </source>
</evidence>
<proteinExistence type="inferred from homology"/>
<dbReference type="Proteomes" id="UP000657918">
    <property type="component" value="Chromosome 4"/>
</dbReference>
<comment type="cofactor">
    <cofactor evidence="1 8 9">
        <name>pyridoxal 5'-phosphate</name>
        <dbReference type="ChEBI" id="CHEBI:597326"/>
    </cofactor>
</comment>
<evidence type="ECO:0000256" key="7">
    <source>
        <dbReference type="ARBA" id="ARBA00023239"/>
    </source>
</evidence>
<evidence type="ECO:0000256" key="8">
    <source>
        <dbReference type="PIRSR" id="PIRSR602129-50"/>
    </source>
</evidence>
<dbReference type="Pfam" id="PF00282">
    <property type="entry name" value="Pyridoxal_deC"/>
    <property type="match status" value="1"/>
</dbReference>
<dbReference type="FunFam" id="4.10.280.50:FF:000002">
    <property type="entry name" value="Glutamate decarboxylase"/>
    <property type="match status" value="1"/>
</dbReference>
<sequence length="510" mass="57897">MALSRTALDTDVSVHSTFASRYVRASLPRFRMPENSIPKEAAYQIINDELMLDGNPRLNLASFVTTWMEPECDKLIMASVNKNYVDMDDRDFSLKLCFQLEAMCPKQNRCVNMIAHLFNAPLGESETAVGVGTVGSSEAIMLAGLAFKRKWQNKRKAEGKPSDQPNIVTGANVQVCWEKFARYFEVELKEVKLREGYYVMDPEKAVEMVDENTICVAAILGSTLNGEFEDVKLLNDLLTEKNKETGWDTPIHVDAASGGFIAPFIYPDLEWDFRLPLVKSINVSGHKYGLVYAGIGWVIWRSKEDLPEELIFHINYLGADQPTFTLNFSKGSSQVIAQYYQLIRLGYEGYKNVMENCRDNMLVLKEGLELTGRFNIISKDIGVPLVAFSLKDNSTHNEFEVSDMLRRFGWIVPAYTMPPDAQHVTVLRVVIREDFSRTLAERLVNDIQKVMHELENLPCKVCARIWISGDGDKEQHGAVVVKKTALETQREITTIWRKFVMEKKKMNGVC</sequence>
<dbReference type="GO" id="GO:0004351">
    <property type="term" value="F:glutamate decarboxylase activity"/>
    <property type="evidence" value="ECO:0007669"/>
    <property type="project" value="UniProtKB-EC"/>
</dbReference>
<evidence type="ECO:0000256" key="5">
    <source>
        <dbReference type="ARBA" id="ARBA00022860"/>
    </source>
</evidence>
<accession>A0A835N3W6</accession>
<dbReference type="GO" id="GO:0030170">
    <property type="term" value="F:pyridoxal phosphate binding"/>
    <property type="evidence" value="ECO:0007669"/>
    <property type="project" value="InterPro"/>
</dbReference>
<keyword evidence="4 10" id="KW-0210">Decarboxylase</keyword>
<organism evidence="11 12">
    <name type="scientific">Salix dunnii</name>
    <dbReference type="NCBI Taxonomy" id="1413687"/>
    <lineage>
        <taxon>Eukaryota</taxon>
        <taxon>Viridiplantae</taxon>
        <taxon>Streptophyta</taxon>
        <taxon>Embryophyta</taxon>
        <taxon>Tracheophyta</taxon>
        <taxon>Spermatophyta</taxon>
        <taxon>Magnoliopsida</taxon>
        <taxon>eudicotyledons</taxon>
        <taxon>Gunneridae</taxon>
        <taxon>Pentapetalae</taxon>
        <taxon>rosids</taxon>
        <taxon>fabids</taxon>
        <taxon>Malpighiales</taxon>
        <taxon>Salicaceae</taxon>
        <taxon>Saliceae</taxon>
        <taxon>Salix</taxon>
    </lineage>
</organism>
<evidence type="ECO:0000256" key="4">
    <source>
        <dbReference type="ARBA" id="ARBA00022793"/>
    </source>
</evidence>
<dbReference type="AlphaFoldDB" id="A0A835N3W6"/>
<name>A0A835N3W6_9ROSI</name>
<feature type="modified residue" description="N6-(pyridoxal phosphate)lysine" evidence="8">
    <location>
        <position position="287"/>
    </location>
</feature>
<comment type="similarity">
    <text evidence="2 9">Belongs to the group II decarboxylase family.</text>
</comment>
<evidence type="ECO:0000256" key="3">
    <source>
        <dbReference type="ARBA" id="ARBA00012421"/>
    </source>
</evidence>
<comment type="caution">
    <text evidence="11">The sequence shown here is derived from an EMBL/GenBank/DDBJ whole genome shotgun (WGS) entry which is preliminary data.</text>
</comment>
<dbReference type="NCBIfam" id="TIGR01788">
    <property type="entry name" value="Glu-decarb-GAD"/>
    <property type="match status" value="1"/>
</dbReference>
<dbReference type="GO" id="GO:0005829">
    <property type="term" value="C:cytosol"/>
    <property type="evidence" value="ECO:0007669"/>
    <property type="project" value="TreeGrafter"/>
</dbReference>
<keyword evidence="7 9" id="KW-0456">Lyase</keyword>
<evidence type="ECO:0000256" key="6">
    <source>
        <dbReference type="ARBA" id="ARBA00022898"/>
    </source>
</evidence>
<dbReference type="PANTHER" id="PTHR43321:SF34">
    <property type="entry name" value="GLUTAMATE DECARBOXYLASE 1"/>
    <property type="match status" value="1"/>
</dbReference>
<evidence type="ECO:0000256" key="9">
    <source>
        <dbReference type="RuleBase" id="RU000382"/>
    </source>
</evidence>
<dbReference type="InterPro" id="IPR015424">
    <property type="entry name" value="PyrdxlP-dep_Trfase"/>
</dbReference>
<dbReference type="InterPro" id="IPR010107">
    <property type="entry name" value="Glutamate_decarboxylase"/>
</dbReference>
<comment type="catalytic activity">
    <reaction evidence="10">
        <text>L-glutamate + H(+) = 4-aminobutanoate + CO2</text>
        <dbReference type="Rhea" id="RHEA:17785"/>
        <dbReference type="ChEBI" id="CHEBI:15378"/>
        <dbReference type="ChEBI" id="CHEBI:16526"/>
        <dbReference type="ChEBI" id="CHEBI:29985"/>
        <dbReference type="ChEBI" id="CHEBI:59888"/>
        <dbReference type="EC" id="4.1.1.15"/>
    </reaction>
</comment>
<dbReference type="OrthoDB" id="5152799at2759"/>
<dbReference type="GO" id="GO:0005516">
    <property type="term" value="F:calmodulin binding"/>
    <property type="evidence" value="ECO:0007669"/>
    <property type="project" value="UniProtKB-KW"/>
</dbReference>
<protein>
    <recommendedName>
        <fullName evidence="3 10">Glutamate decarboxylase</fullName>
        <ecNumber evidence="3 10">4.1.1.15</ecNumber>
    </recommendedName>
</protein>
<gene>
    <name evidence="11" type="ORF">SADUNF_Sadunf04G0051700</name>
</gene>
<evidence type="ECO:0000256" key="2">
    <source>
        <dbReference type="ARBA" id="ARBA00009533"/>
    </source>
</evidence>
<dbReference type="InterPro" id="IPR002129">
    <property type="entry name" value="PyrdxlP-dep_de-COase"/>
</dbReference>
<evidence type="ECO:0000256" key="10">
    <source>
        <dbReference type="RuleBase" id="RU361171"/>
    </source>
</evidence>
<dbReference type="Gene3D" id="3.40.640.10">
    <property type="entry name" value="Type I PLP-dependent aspartate aminotransferase-like (Major domain)"/>
    <property type="match status" value="1"/>
</dbReference>
<evidence type="ECO:0000313" key="12">
    <source>
        <dbReference type="Proteomes" id="UP000657918"/>
    </source>
</evidence>
<dbReference type="SUPFAM" id="SSF53383">
    <property type="entry name" value="PLP-dependent transferases"/>
    <property type="match status" value="1"/>
</dbReference>
<dbReference type="EMBL" id="JADGMS010000004">
    <property type="protein sequence ID" value="KAF9683798.1"/>
    <property type="molecule type" value="Genomic_DNA"/>
</dbReference>
<dbReference type="FunFam" id="3.90.1150.160:FF:000001">
    <property type="entry name" value="Glutamate decarboxylase"/>
    <property type="match status" value="1"/>
</dbReference>
<dbReference type="EC" id="4.1.1.15" evidence="3 10"/>
<reference evidence="11 12" key="1">
    <citation type="submission" date="2020-10" db="EMBL/GenBank/DDBJ databases">
        <title>Plant Genome Project.</title>
        <authorList>
            <person name="Zhang R.-G."/>
        </authorList>
    </citation>
    <scope>NUCLEOTIDE SEQUENCE [LARGE SCALE GENOMIC DNA]</scope>
    <source>
        <strain evidence="11">FAFU-HL-1</strain>
        <tissue evidence="11">Leaf</tissue>
    </source>
</reference>
<dbReference type="GO" id="GO:0006538">
    <property type="term" value="P:L-glutamate catabolic process"/>
    <property type="evidence" value="ECO:0007669"/>
    <property type="project" value="TreeGrafter"/>
</dbReference>
<dbReference type="InterPro" id="IPR015421">
    <property type="entry name" value="PyrdxlP-dep_Trfase_major"/>
</dbReference>
<keyword evidence="5" id="KW-0112">Calmodulin-binding</keyword>
<dbReference type="Gene3D" id="4.10.280.50">
    <property type="match status" value="1"/>
</dbReference>
<keyword evidence="12" id="KW-1185">Reference proteome</keyword>
<keyword evidence="6 8" id="KW-0663">Pyridoxal phosphate</keyword>
<evidence type="ECO:0000256" key="1">
    <source>
        <dbReference type="ARBA" id="ARBA00001933"/>
    </source>
</evidence>